<feature type="transmembrane region" description="Helical" evidence="1">
    <location>
        <begin position="324"/>
        <end position="344"/>
    </location>
</feature>
<feature type="transmembrane region" description="Helical" evidence="1">
    <location>
        <begin position="6"/>
        <end position="27"/>
    </location>
</feature>
<keyword evidence="1" id="KW-0812">Transmembrane</keyword>
<organism evidence="2">
    <name type="scientific">Leuconostoc mesenteroides</name>
    <dbReference type="NCBI Taxonomy" id="1245"/>
    <lineage>
        <taxon>Bacteria</taxon>
        <taxon>Bacillati</taxon>
        <taxon>Bacillota</taxon>
        <taxon>Bacilli</taxon>
        <taxon>Lactobacillales</taxon>
        <taxon>Lactobacillaceae</taxon>
        <taxon>Leuconostoc</taxon>
    </lineage>
</organism>
<keyword evidence="1" id="KW-1133">Transmembrane helix</keyword>
<protein>
    <submittedName>
        <fullName evidence="2">Wzy</fullName>
    </submittedName>
</protein>
<feature type="transmembrane region" description="Helical" evidence="1">
    <location>
        <begin position="356"/>
        <end position="383"/>
    </location>
</feature>
<reference evidence="2" key="1">
    <citation type="journal article" date="2020" name="FEMS Microbiol. Lett.">
        <title>Screening for texturing Leuconostoc and genomics behind polysaccharide production.</title>
        <authorList>
            <person name="Poulsen V.K."/>
            <person name="Koza A."/>
            <person name="Al-Nakeeb K."/>
            <person name="Oeregaard G."/>
        </authorList>
    </citation>
    <scope>NUCLEOTIDE SEQUENCE</scope>
    <source>
        <strain evidence="2">Ln7</strain>
    </source>
</reference>
<feature type="transmembrane region" description="Helical" evidence="1">
    <location>
        <begin position="208"/>
        <end position="233"/>
    </location>
</feature>
<keyword evidence="1" id="KW-0472">Membrane</keyword>
<feature type="transmembrane region" description="Helical" evidence="1">
    <location>
        <begin position="245"/>
        <end position="265"/>
    </location>
</feature>
<feature type="transmembrane region" description="Helical" evidence="1">
    <location>
        <begin position="39"/>
        <end position="59"/>
    </location>
</feature>
<dbReference type="EMBL" id="MT799693">
    <property type="protein sequence ID" value="QOW38002.1"/>
    <property type="molecule type" value="Genomic_DNA"/>
</dbReference>
<accession>A0A7S7A9V6</accession>
<feature type="transmembrane region" description="Helical" evidence="1">
    <location>
        <begin position="120"/>
        <end position="140"/>
    </location>
</feature>
<evidence type="ECO:0000313" key="2">
    <source>
        <dbReference type="EMBL" id="QOW38002.1"/>
    </source>
</evidence>
<evidence type="ECO:0000256" key="1">
    <source>
        <dbReference type="SAM" id="Phobius"/>
    </source>
</evidence>
<feature type="transmembrane region" description="Helical" evidence="1">
    <location>
        <begin position="65"/>
        <end position="82"/>
    </location>
</feature>
<feature type="transmembrane region" description="Helical" evidence="1">
    <location>
        <begin position="89"/>
        <end position="108"/>
    </location>
</feature>
<name>A0A7S7A9V6_LEUME</name>
<sequence>MNLKSVGSFVYSSLIMLFLVPGTLGRVLSSLHIPAPSMISNMLMLTMVFMTLFLIVVNVEKTVNIFYLFIGILILISFYKISVISGQPLMWRISGYILLIILILLFIFNKSNSMVSDQGLFWGIICFAIINAFVGIFQYFSQNVLLSSASSLYESTIRLNSNMWILGSSGTLRGFGFFSSGMTFGTIMVLGFSVLWYEKLKINKLSKILLLLLFTLATVTSLTKNVYIFYLLVIALKYIPQVIKFYVFFGGIFAQFLSGLFAVLLQNNSYFQSDFFATFRIRYTGLIYFQNYYVNDWQGIIFGHGFQYDSSYKNFTALALDNQLWALFFEGGILLIFVVYLLIYRSAFNKNTVHSSLTNILVLFGIFGISNNYITFFLGVAVLSNLLCNSNREFSLSEDMKIVS</sequence>
<dbReference type="AlphaFoldDB" id="A0A7S7A9V6"/>
<proteinExistence type="predicted"/>
<feature type="transmembrane region" description="Helical" evidence="1">
    <location>
        <begin position="175"/>
        <end position="196"/>
    </location>
</feature>